<evidence type="ECO:0000259" key="5">
    <source>
        <dbReference type="Pfam" id="PF23354"/>
    </source>
</evidence>
<evidence type="ECO:0000313" key="6">
    <source>
        <dbReference type="Proteomes" id="UP000887577"/>
    </source>
</evidence>
<dbReference type="PANTHER" id="PTHR21286">
    <property type="entry name" value="NUCLEAR PORE COMPLEX PROTEIN NUP160"/>
    <property type="match status" value="1"/>
</dbReference>
<dbReference type="InterPro" id="IPR059141">
    <property type="entry name" value="Beta-prop_Nup120_160"/>
</dbReference>
<dbReference type="PANTHER" id="PTHR21286:SF0">
    <property type="entry name" value="NUCLEAR PORE COMPLEX PROTEIN NUP160"/>
    <property type="match status" value="1"/>
</dbReference>
<feature type="domain" description="NUP160 middle TPR" evidence="5">
    <location>
        <begin position="662"/>
        <end position="931"/>
    </location>
</feature>
<reference evidence="7" key="1">
    <citation type="submission" date="2022-11" db="UniProtKB">
        <authorList>
            <consortium name="WormBaseParasite"/>
        </authorList>
    </citation>
    <scope>IDENTIFICATION</scope>
</reference>
<accession>A0A914YNN5</accession>
<evidence type="ECO:0000259" key="4">
    <source>
        <dbReference type="Pfam" id="PF11715"/>
    </source>
</evidence>
<protein>
    <submittedName>
        <fullName evidence="7">Nuclear pore complex protein Nup160</fullName>
    </submittedName>
</protein>
<comment type="subcellular location">
    <subcellularLocation>
        <location evidence="1">Nucleus</location>
    </subcellularLocation>
</comment>
<evidence type="ECO:0000313" key="7">
    <source>
        <dbReference type="WBParaSite" id="PSU_v2.g21029.t1"/>
    </source>
</evidence>
<feature type="domain" description="Nucleoporin Nup120/160 beta-propeller" evidence="4">
    <location>
        <begin position="45"/>
        <end position="405"/>
    </location>
</feature>
<keyword evidence="2" id="KW-0813">Transport</keyword>
<dbReference type="WBParaSite" id="PSU_v2.g21029.t1">
    <property type="protein sequence ID" value="PSU_v2.g21029.t1"/>
    <property type="gene ID" value="PSU_v2.g21029"/>
</dbReference>
<organism evidence="6 7">
    <name type="scientific">Panagrolaimus superbus</name>
    <dbReference type="NCBI Taxonomy" id="310955"/>
    <lineage>
        <taxon>Eukaryota</taxon>
        <taxon>Metazoa</taxon>
        <taxon>Ecdysozoa</taxon>
        <taxon>Nematoda</taxon>
        <taxon>Chromadorea</taxon>
        <taxon>Rhabditida</taxon>
        <taxon>Tylenchina</taxon>
        <taxon>Panagrolaimomorpha</taxon>
        <taxon>Panagrolaimoidea</taxon>
        <taxon>Panagrolaimidae</taxon>
        <taxon>Panagrolaimus</taxon>
    </lineage>
</organism>
<dbReference type="AlphaFoldDB" id="A0A914YNN5"/>
<dbReference type="GO" id="GO:0005643">
    <property type="term" value="C:nuclear pore"/>
    <property type="evidence" value="ECO:0007669"/>
    <property type="project" value="UniProtKB-ARBA"/>
</dbReference>
<dbReference type="Proteomes" id="UP000887577">
    <property type="component" value="Unplaced"/>
</dbReference>
<dbReference type="InterPro" id="IPR056535">
    <property type="entry name" value="TPR_NUP160_M"/>
</dbReference>
<sequence length="1272" mass="146258">MDIYQTENECDFSSEITDNVCNDSSFNNYDDVVGAGEDQQLQVLLNSAGHAYIAMIMSDSQLLLIECPFKVGSDPLKEVFLQESRRLTILWKNNDERNGVVDVSSLLDGDDIYFFAIYKNAKIRVWSAVQKKALVTTSVSSLTANADPIDADTFGVKTSLTDDSIIVTFLVQMKDEAVFFVTRFVNDSFDVLINHSLANKRVMDFMNLQSAKEDERCILWVITREAFDPNSKVSTFQPYLLWRCLMKMDGFAAWEKVQPAVNDQCLDELRFAFPKTLNAIKHRIFNGECYSFDVVKRALQVACKRGPLISVSYNDWSSLLTYVDDYVNSGHFVQSYLTPEDTSSLLVLNLVTNSSTKASALKFYESLLRYCDEFQEAGLQPLGLWCSPSLDLIGVIQQCRFTIFQKGDAQMKTIIRTTACGDALHRCFVAANKFFKNEERITKIFNDDEQLVLLSDFNENYEHLCYIIRRFAEHSPIDEVQLNPVHSDCVKASFTAGFLSILLRHRLLRRFKFANLIMGMTKLFLKLTTNVSKLSKSQAFSKNLQERTASQGLWETITRTHDSTIHQISNNYRIMWSSLSYRLTKQHHRLSQDGSHRLTVGQALFQLGPHLVRRLDAYISHSEANDGGSSSSSSETKPLYEAESEYTTLIREIIDGSIVSLWPESTLLTLPYFLADKGYAEALSNYCHDNEPFISELAFAFRLYQGIAYCIQGDFDRSYEAFNEVLRSIRDYDDAFNIAISRLLKEPIENNRARSHSIAEYLKLIMDIFRIYNGPMHALRVGKLIMAYADAEDPILSKVYTDLFKLYLTVNDFNEAVSMIRKNPSMDERVRCLRELISTMILKLEHRNLVLLDYGELDDTVAEILEQECLASFLKWDSPVYQVAFSFYSLRYLYAQAARLFIFYSFRLSTEAQTKAILEKRCTVLATAVGAVQCTDQVEGLAFELIGAPSQPNNSAQQPQLIRQIYPHDLCSTLSKQDYNVIIRGEKSPPIEGVIIDADYLRREHLKVEARLHLLEKYQSLRNPPTMPNEIASECVQYKLFDYAFTIIRTFDLDVYNLLEAVAYECIYMDHEDQQDQLELEARLDSYSNEIGELTKEIRRARVCPNIALPEWVTTNRQFVDNAQHYTMKPHWKILHGYLKYTLQMDKTNTKAIRVVAHKFLEYSKPLPDWLAQLYNENNFGDMIFSYVEFGEYDTAFDIIDEFLEQQIKVVATEQEKYECLIPFTQIEQLIVRAENSADESNFEERITSTQNKVFKILDNFSNFTKAASMLN</sequence>
<name>A0A914YNN5_9BILA</name>
<keyword evidence="6" id="KW-1185">Reference proteome</keyword>
<evidence type="ECO:0000256" key="3">
    <source>
        <dbReference type="ARBA" id="ARBA00023242"/>
    </source>
</evidence>
<dbReference type="GO" id="GO:0017056">
    <property type="term" value="F:structural constituent of nuclear pore"/>
    <property type="evidence" value="ECO:0007669"/>
    <property type="project" value="TreeGrafter"/>
</dbReference>
<proteinExistence type="predicted"/>
<keyword evidence="3" id="KW-0539">Nucleus</keyword>
<dbReference type="Pfam" id="PF23354">
    <property type="entry name" value="TPR_NUP160_120_M"/>
    <property type="match status" value="1"/>
</dbReference>
<dbReference type="InterPro" id="IPR021717">
    <property type="entry name" value="Nucleoporin_Nup160"/>
</dbReference>
<evidence type="ECO:0000256" key="2">
    <source>
        <dbReference type="ARBA" id="ARBA00022448"/>
    </source>
</evidence>
<dbReference type="Pfam" id="PF11715">
    <property type="entry name" value="Beta-prop_Nup120_160"/>
    <property type="match status" value="1"/>
</dbReference>
<evidence type="ECO:0000256" key="1">
    <source>
        <dbReference type="ARBA" id="ARBA00004123"/>
    </source>
</evidence>